<dbReference type="RefSeq" id="WP_072606728.1">
    <property type="nucleotide sequence ID" value="NZ_CP018171.1"/>
</dbReference>
<dbReference type="EMBL" id="CP018171">
    <property type="protein sequence ID" value="APH73257.1"/>
    <property type="molecule type" value="Genomic_DNA"/>
</dbReference>
<feature type="transmembrane region" description="Helical" evidence="5">
    <location>
        <begin position="67"/>
        <end position="86"/>
    </location>
</feature>
<feature type="transmembrane region" description="Helical" evidence="5">
    <location>
        <begin position="133"/>
        <end position="154"/>
    </location>
</feature>
<accession>A0A1L3SUZ5</accession>
<dbReference type="PANTHER" id="PTHR10361">
    <property type="entry name" value="SODIUM-BILE ACID COTRANSPORTER"/>
    <property type="match status" value="1"/>
</dbReference>
<evidence type="ECO:0008006" key="8">
    <source>
        <dbReference type="Google" id="ProtNLM"/>
    </source>
</evidence>
<dbReference type="PANTHER" id="PTHR10361:SF24">
    <property type="entry name" value="P3 PROTEIN"/>
    <property type="match status" value="1"/>
</dbReference>
<organism evidence="6 7">
    <name type="scientific">Aquibium oceanicum</name>
    <dbReference type="NCBI Taxonomy" id="1670800"/>
    <lineage>
        <taxon>Bacteria</taxon>
        <taxon>Pseudomonadati</taxon>
        <taxon>Pseudomonadota</taxon>
        <taxon>Alphaproteobacteria</taxon>
        <taxon>Hyphomicrobiales</taxon>
        <taxon>Phyllobacteriaceae</taxon>
        <taxon>Aquibium</taxon>
    </lineage>
</organism>
<dbReference type="Proteomes" id="UP000182840">
    <property type="component" value="Chromosome"/>
</dbReference>
<dbReference type="KEGG" id="meso:BSQ44_19175"/>
<feature type="transmembrane region" description="Helical" evidence="5">
    <location>
        <begin position="198"/>
        <end position="223"/>
    </location>
</feature>
<dbReference type="Pfam" id="PF01758">
    <property type="entry name" value="SBF"/>
    <property type="match status" value="1"/>
</dbReference>
<evidence type="ECO:0000256" key="5">
    <source>
        <dbReference type="SAM" id="Phobius"/>
    </source>
</evidence>
<keyword evidence="4 5" id="KW-0472">Membrane</keyword>
<feature type="transmembrane region" description="Helical" evidence="5">
    <location>
        <begin position="38"/>
        <end position="61"/>
    </location>
</feature>
<sequence>MSITITVFLPLVLVVIMFSLGLGLALDDFARLGRYPKAFAVGLTVQFVLLPSIAYVVVLAFGLAPDLALGLMILSLCPGGPTANLMTRYSRGDVALSISLNGISSLAAVATLPLFATYFVNRFLGAEAPEIDVTSLGLSMFALTAIPVVTGMLVRRYAPALAGIIDLPIRKLCVLLLVAIVSGALLVNWSIFVSTMPILGPSIVALVVGLLAGALALAALAGLEPAQMTAISIDAGIQNAAIGITVGALIAGPDAVVPVYSVPAGVYGVMMYFIVLPFMFWRRSLVRPAAVPV</sequence>
<keyword evidence="3 5" id="KW-1133">Transmembrane helix</keyword>
<feature type="transmembrane region" description="Helical" evidence="5">
    <location>
        <begin position="264"/>
        <end position="281"/>
    </location>
</feature>
<dbReference type="InterPro" id="IPR002657">
    <property type="entry name" value="BilAc:Na_symport/Acr3"/>
</dbReference>
<dbReference type="InterPro" id="IPR004710">
    <property type="entry name" value="Bilac:Na_transpt"/>
</dbReference>
<feature type="transmembrane region" description="Helical" evidence="5">
    <location>
        <begin position="98"/>
        <end position="121"/>
    </location>
</feature>
<evidence type="ECO:0000313" key="7">
    <source>
        <dbReference type="Proteomes" id="UP000182840"/>
    </source>
</evidence>
<protein>
    <recommendedName>
        <fullName evidence="8">Bile acid:sodium symporter</fullName>
    </recommendedName>
</protein>
<dbReference type="InterPro" id="IPR038770">
    <property type="entry name" value="Na+/solute_symporter_sf"/>
</dbReference>
<keyword evidence="7" id="KW-1185">Reference proteome</keyword>
<comment type="subcellular location">
    <subcellularLocation>
        <location evidence="1">Membrane</location>
        <topology evidence="1">Multi-pass membrane protein</topology>
    </subcellularLocation>
</comment>
<feature type="transmembrane region" description="Helical" evidence="5">
    <location>
        <begin position="174"/>
        <end position="192"/>
    </location>
</feature>
<feature type="transmembrane region" description="Helical" evidence="5">
    <location>
        <begin position="6"/>
        <end position="26"/>
    </location>
</feature>
<proteinExistence type="predicted"/>
<name>A0A1L3SUZ5_9HYPH</name>
<gene>
    <name evidence="6" type="ORF">BSQ44_19175</name>
</gene>
<keyword evidence="2 5" id="KW-0812">Transmembrane</keyword>
<dbReference type="GO" id="GO:0016020">
    <property type="term" value="C:membrane"/>
    <property type="evidence" value="ECO:0007669"/>
    <property type="project" value="UniProtKB-SubCell"/>
</dbReference>
<evidence type="ECO:0000256" key="4">
    <source>
        <dbReference type="ARBA" id="ARBA00023136"/>
    </source>
</evidence>
<dbReference type="OrthoDB" id="9806785at2"/>
<evidence type="ECO:0000256" key="3">
    <source>
        <dbReference type="ARBA" id="ARBA00022989"/>
    </source>
</evidence>
<dbReference type="AlphaFoldDB" id="A0A1L3SUZ5"/>
<reference evidence="7" key="1">
    <citation type="submission" date="2016-11" db="EMBL/GenBank/DDBJ databases">
        <title>Mesorhizobium oceanicum sp. nov., isolated from deep seawater in South China Sea.</title>
        <authorList>
            <person name="Fu G.-Y."/>
        </authorList>
    </citation>
    <scope>NUCLEOTIDE SEQUENCE [LARGE SCALE GENOMIC DNA]</scope>
    <source>
        <strain evidence="7">B7</strain>
    </source>
</reference>
<evidence type="ECO:0000256" key="2">
    <source>
        <dbReference type="ARBA" id="ARBA00022692"/>
    </source>
</evidence>
<evidence type="ECO:0000256" key="1">
    <source>
        <dbReference type="ARBA" id="ARBA00004141"/>
    </source>
</evidence>
<feature type="transmembrane region" description="Helical" evidence="5">
    <location>
        <begin position="235"/>
        <end position="252"/>
    </location>
</feature>
<dbReference type="Gene3D" id="1.20.1530.20">
    <property type="match status" value="1"/>
</dbReference>
<evidence type="ECO:0000313" key="6">
    <source>
        <dbReference type="EMBL" id="APH73257.1"/>
    </source>
</evidence>